<dbReference type="RefSeq" id="XP_025379445.1">
    <property type="nucleotide sequence ID" value="XM_025523495.1"/>
</dbReference>
<evidence type="ECO:0000256" key="1">
    <source>
        <dbReference type="ARBA" id="ARBA00004123"/>
    </source>
</evidence>
<dbReference type="PANTHER" id="PTHR31845">
    <property type="entry name" value="FINGER DOMAIN PROTEIN, PUTATIVE-RELATED"/>
    <property type="match status" value="1"/>
</dbReference>
<dbReference type="AlphaFoldDB" id="A0A316YS77"/>
<dbReference type="GO" id="GO:0005634">
    <property type="term" value="C:nucleus"/>
    <property type="evidence" value="ECO:0007669"/>
    <property type="project" value="UniProtKB-SubCell"/>
</dbReference>
<sequence>MPRVLPPATETRLISCRACRESKVKCSFAPGDGPQQPCRRCARKGFECERRISKRHFVPKDLRGVRTPPTISSTPSSPRQSPQRKSPPPSSRSRTSFKASAPSASPHSNAATTIASATTPATPVTDPGLPSLSNPFKLLFQASNEVEQQTMFSVANSPASRAQQASSTSMAQAVEASDLARWRTLFSAGLYQPRYEPVADYSPVTVGIVTQSQASTLFCAFRDKIDTLLDPDLHTFDYVSRHPFLSTTIYLIAARMEAAEELITQSDALSEDLENHLFHGIMPAIIRKGFRSTEIVLGLCLNSCFFTSDQYIYDDRSWQLIGQAIRIATELDLNSRIISKAIGSVDERVQRHYRAQERTWVNVWLAERSLALGAGRRPCLTTEGVIEDLVDWHKSPLKIKGDTAMVAHVNLRRLYWSCRSMFNRLSAKQPPPNQGLCREDLDFFLAKVEDELKAWYDSWNDAKTDMDRTHRLKLYCSHVKVLLFSMPLQSSSGDIRTVSPAICGLYEATLSYLTQLNTADVNKLRFSHNSIFMIGTYVAVMAIKLTSLHNQFAWIDVERLIKQAEGVAILFMKAGYRKSKSRRKAVACHFGAYLEWLLRRYGMREHLHALARYRELHDQEMYAQHEPSTLTEDSQQRQQQMSPQAEAGKHNPYFDVGEGDARRGAIPSAEQAAAATVASNQDAPFLLSPSSVFFGLSPNYQSSASSASASAPNTTNNGTRSATSSAASSFLSDSSFSAGSPCAPVTAAGFTNGQNYSEVWGDQVAFSADFDVLSWAQRFLSEGSS</sequence>
<name>A0A316YS77_9BASI</name>
<keyword evidence="4" id="KW-0238">DNA-binding</keyword>
<dbReference type="GO" id="GO:0000981">
    <property type="term" value="F:DNA-binding transcription factor activity, RNA polymerase II-specific"/>
    <property type="evidence" value="ECO:0007669"/>
    <property type="project" value="InterPro"/>
</dbReference>
<evidence type="ECO:0000256" key="3">
    <source>
        <dbReference type="ARBA" id="ARBA00023015"/>
    </source>
</evidence>
<keyword evidence="2" id="KW-0479">Metal-binding</keyword>
<feature type="region of interest" description="Disordered" evidence="7">
    <location>
        <begin position="704"/>
        <end position="724"/>
    </location>
</feature>
<feature type="compositionally biased region" description="Low complexity" evidence="7">
    <location>
        <begin position="66"/>
        <end position="84"/>
    </location>
</feature>
<accession>A0A316YS77</accession>
<dbReference type="PANTHER" id="PTHR31845:SF19">
    <property type="entry name" value="TRANSCRIPTION FACTOR DOMAIN-CONTAINING PROTEIN"/>
    <property type="match status" value="1"/>
</dbReference>
<reference evidence="9 10" key="1">
    <citation type="journal article" date="2018" name="Mol. Biol. Evol.">
        <title>Broad Genomic Sampling Reveals a Smut Pathogenic Ancestry of the Fungal Clade Ustilaginomycotina.</title>
        <authorList>
            <person name="Kijpornyongpan T."/>
            <person name="Mondo S.J."/>
            <person name="Barry K."/>
            <person name="Sandor L."/>
            <person name="Lee J."/>
            <person name="Lipzen A."/>
            <person name="Pangilinan J."/>
            <person name="LaButti K."/>
            <person name="Hainaut M."/>
            <person name="Henrissat B."/>
            <person name="Grigoriev I.V."/>
            <person name="Spatafora J.W."/>
            <person name="Aime M.C."/>
        </authorList>
    </citation>
    <scope>NUCLEOTIDE SEQUENCE [LARGE SCALE GENOMIC DNA]</scope>
    <source>
        <strain evidence="9 10">MCA 4198</strain>
    </source>
</reference>
<dbReference type="PROSITE" id="PS00463">
    <property type="entry name" value="ZN2_CY6_FUNGAL_1"/>
    <property type="match status" value="1"/>
</dbReference>
<feature type="region of interest" description="Disordered" evidence="7">
    <location>
        <begin position="57"/>
        <end position="111"/>
    </location>
</feature>
<protein>
    <recommendedName>
        <fullName evidence="8">Zn(2)-C6 fungal-type domain-containing protein</fullName>
    </recommendedName>
</protein>
<dbReference type="CDD" id="cd12148">
    <property type="entry name" value="fungal_TF_MHR"/>
    <property type="match status" value="1"/>
</dbReference>
<proteinExistence type="predicted"/>
<evidence type="ECO:0000259" key="8">
    <source>
        <dbReference type="PROSITE" id="PS50048"/>
    </source>
</evidence>
<dbReference type="Proteomes" id="UP000245768">
    <property type="component" value="Unassembled WGS sequence"/>
</dbReference>
<gene>
    <name evidence="9" type="ORF">FA10DRAFT_278844</name>
</gene>
<feature type="domain" description="Zn(2)-C6 fungal-type" evidence="8">
    <location>
        <begin position="15"/>
        <end position="48"/>
    </location>
</feature>
<dbReference type="EMBL" id="KZ819635">
    <property type="protein sequence ID" value="PWN92247.1"/>
    <property type="molecule type" value="Genomic_DNA"/>
</dbReference>
<dbReference type="InParanoid" id="A0A316YS77"/>
<evidence type="ECO:0000256" key="2">
    <source>
        <dbReference type="ARBA" id="ARBA00022723"/>
    </source>
</evidence>
<evidence type="ECO:0000313" key="10">
    <source>
        <dbReference type="Proteomes" id="UP000245768"/>
    </source>
</evidence>
<evidence type="ECO:0000256" key="4">
    <source>
        <dbReference type="ARBA" id="ARBA00023125"/>
    </source>
</evidence>
<dbReference type="GO" id="GO:0006351">
    <property type="term" value="P:DNA-templated transcription"/>
    <property type="evidence" value="ECO:0007669"/>
    <property type="project" value="InterPro"/>
</dbReference>
<keyword evidence="3" id="KW-0805">Transcription regulation</keyword>
<organism evidence="9 10">
    <name type="scientific">Acaromyces ingoldii</name>
    <dbReference type="NCBI Taxonomy" id="215250"/>
    <lineage>
        <taxon>Eukaryota</taxon>
        <taxon>Fungi</taxon>
        <taxon>Dikarya</taxon>
        <taxon>Basidiomycota</taxon>
        <taxon>Ustilaginomycotina</taxon>
        <taxon>Exobasidiomycetes</taxon>
        <taxon>Exobasidiales</taxon>
        <taxon>Cryptobasidiaceae</taxon>
        <taxon>Acaromyces</taxon>
    </lineage>
</organism>
<dbReference type="InterPro" id="IPR036864">
    <property type="entry name" value="Zn2-C6_fun-type_DNA-bd_sf"/>
</dbReference>
<dbReference type="InterPro" id="IPR001138">
    <property type="entry name" value="Zn2Cys6_DnaBD"/>
</dbReference>
<dbReference type="InterPro" id="IPR051089">
    <property type="entry name" value="prtT"/>
</dbReference>
<dbReference type="Gene3D" id="4.10.240.10">
    <property type="entry name" value="Zn(2)-C6 fungal-type DNA-binding domain"/>
    <property type="match status" value="1"/>
</dbReference>
<dbReference type="GO" id="GO:0008270">
    <property type="term" value="F:zinc ion binding"/>
    <property type="evidence" value="ECO:0007669"/>
    <property type="project" value="InterPro"/>
</dbReference>
<dbReference type="SMART" id="SM00906">
    <property type="entry name" value="Fungal_trans"/>
    <property type="match status" value="1"/>
</dbReference>
<dbReference type="GO" id="GO:0000976">
    <property type="term" value="F:transcription cis-regulatory region binding"/>
    <property type="evidence" value="ECO:0007669"/>
    <property type="project" value="TreeGrafter"/>
</dbReference>
<comment type="subcellular location">
    <subcellularLocation>
        <location evidence="1">Nucleus</location>
    </subcellularLocation>
</comment>
<dbReference type="STRING" id="215250.A0A316YS77"/>
<dbReference type="InterPro" id="IPR007219">
    <property type="entry name" value="XnlR_reg_dom"/>
</dbReference>
<evidence type="ECO:0000256" key="7">
    <source>
        <dbReference type="SAM" id="MobiDB-lite"/>
    </source>
</evidence>
<evidence type="ECO:0000313" key="9">
    <source>
        <dbReference type="EMBL" id="PWN92247.1"/>
    </source>
</evidence>
<keyword evidence="6" id="KW-0539">Nucleus</keyword>
<feature type="region of interest" description="Disordered" evidence="7">
    <location>
        <begin position="625"/>
        <end position="661"/>
    </location>
</feature>
<evidence type="ECO:0000256" key="5">
    <source>
        <dbReference type="ARBA" id="ARBA00023163"/>
    </source>
</evidence>
<evidence type="ECO:0000256" key="6">
    <source>
        <dbReference type="ARBA" id="ARBA00023242"/>
    </source>
</evidence>
<dbReference type="Pfam" id="PF00172">
    <property type="entry name" value="Zn_clus"/>
    <property type="match status" value="1"/>
</dbReference>
<keyword evidence="10" id="KW-1185">Reference proteome</keyword>
<dbReference type="SUPFAM" id="SSF57701">
    <property type="entry name" value="Zn2/Cys6 DNA-binding domain"/>
    <property type="match status" value="1"/>
</dbReference>
<keyword evidence="5" id="KW-0804">Transcription</keyword>
<dbReference type="GeneID" id="37045411"/>
<dbReference type="CDD" id="cd00067">
    <property type="entry name" value="GAL4"/>
    <property type="match status" value="1"/>
</dbReference>
<dbReference type="PROSITE" id="PS50048">
    <property type="entry name" value="ZN2_CY6_FUNGAL_2"/>
    <property type="match status" value="1"/>
</dbReference>
<feature type="compositionally biased region" description="Low complexity" evidence="7">
    <location>
        <begin position="91"/>
        <end position="111"/>
    </location>
</feature>
<dbReference type="OrthoDB" id="3163292at2759"/>